<feature type="transmembrane region" description="Helical" evidence="6">
    <location>
        <begin position="222"/>
        <end position="242"/>
    </location>
</feature>
<feature type="transmembrane region" description="Helical" evidence="6">
    <location>
        <begin position="368"/>
        <end position="386"/>
    </location>
</feature>
<proteinExistence type="inferred from homology"/>
<protein>
    <recommendedName>
        <fullName evidence="6">Probable purine permease</fullName>
    </recommendedName>
</protein>
<dbReference type="EMBL" id="JAVXUP010002397">
    <property type="protein sequence ID" value="KAK3003559.1"/>
    <property type="molecule type" value="Genomic_DNA"/>
</dbReference>
<keyword evidence="2 6" id="KW-0813">Transport</keyword>
<feature type="transmembrane region" description="Helical" evidence="6">
    <location>
        <begin position="58"/>
        <end position="78"/>
    </location>
</feature>
<dbReference type="GO" id="GO:0015211">
    <property type="term" value="F:purine nucleoside transmembrane transporter activity"/>
    <property type="evidence" value="ECO:0007669"/>
    <property type="project" value="UniProtKB-UniRule"/>
</dbReference>
<evidence type="ECO:0000256" key="1">
    <source>
        <dbReference type="ARBA" id="ARBA00006213"/>
    </source>
</evidence>
<feature type="transmembrane region" description="Helical" evidence="6">
    <location>
        <begin position="150"/>
        <end position="167"/>
    </location>
</feature>
<comment type="similarity">
    <text evidence="1 6">Belongs to the purine permeases (TC 2.A.7.14) family.</text>
</comment>
<comment type="subcellular location">
    <subcellularLocation>
        <location evidence="6">Membrane</location>
        <topology evidence="6">Multi-pass membrane protein</topology>
    </subcellularLocation>
</comment>
<reference evidence="7" key="1">
    <citation type="submission" date="2022-12" db="EMBL/GenBank/DDBJ databases">
        <title>Draft genome assemblies for two species of Escallonia (Escalloniales).</title>
        <authorList>
            <person name="Chanderbali A."/>
            <person name="Dervinis C."/>
            <person name="Anghel I."/>
            <person name="Soltis D."/>
            <person name="Soltis P."/>
            <person name="Zapata F."/>
        </authorList>
    </citation>
    <scope>NUCLEOTIDE SEQUENCE</scope>
    <source>
        <strain evidence="7">UCBG64.0493</strain>
        <tissue evidence="7">Leaf</tissue>
    </source>
</reference>
<evidence type="ECO:0000256" key="4">
    <source>
        <dbReference type="ARBA" id="ARBA00022989"/>
    </source>
</evidence>
<evidence type="ECO:0000313" key="7">
    <source>
        <dbReference type="EMBL" id="KAK3003559.1"/>
    </source>
</evidence>
<keyword evidence="5 6" id="KW-0472">Membrane</keyword>
<keyword evidence="3 6" id="KW-0812">Transmembrane</keyword>
<feature type="transmembrane region" description="Helical" evidence="6">
    <location>
        <begin position="337"/>
        <end position="361"/>
    </location>
</feature>
<comment type="caution">
    <text evidence="7">The sequence shown here is derived from an EMBL/GenBank/DDBJ whole genome shotgun (WGS) entry which is preliminary data.</text>
</comment>
<evidence type="ECO:0000256" key="2">
    <source>
        <dbReference type="ARBA" id="ARBA00022448"/>
    </source>
</evidence>
<dbReference type="GO" id="GO:0016020">
    <property type="term" value="C:membrane"/>
    <property type="evidence" value="ECO:0007669"/>
    <property type="project" value="UniProtKB-SubCell"/>
</dbReference>
<dbReference type="AlphaFoldDB" id="A0AA88V878"/>
<evidence type="ECO:0000256" key="6">
    <source>
        <dbReference type="RuleBase" id="RU368015"/>
    </source>
</evidence>
<dbReference type="PANTHER" id="PTHR31376:SF10">
    <property type="entry name" value="PURINE PERMEASE 5-RELATED"/>
    <property type="match status" value="1"/>
</dbReference>
<dbReference type="Proteomes" id="UP001188597">
    <property type="component" value="Unassembled WGS sequence"/>
</dbReference>
<gene>
    <name evidence="7" type="ORF">RJ639_019109</name>
</gene>
<evidence type="ECO:0000256" key="5">
    <source>
        <dbReference type="ARBA" id="ARBA00023136"/>
    </source>
</evidence>
<keyword evidence="8" id="KW-1185">Reference proteome</keyword>
<sequence>MVSPVRGVANLVVPWIRWYGDGVRLQGVVAYRSVEQSGFSDGRRCRRGFGDDDDGSEMGFAMELVWVRVLILVIMLLCKLRMLAKGKFPNIVTVVANSHLLSGSASKQNLFKLKLWHRGGTMEDAPPKPLRDKISAYKTMAWEAYKSKPISYWVLLLLSSGAMLIAFPASSLLSRLYYSNGGKSKWVISWVAVAGWPLIVLMLVPTYFICGTFPTPLNLKLTLAYVAINAIVIITAAMAMIALDSDSDRYGNITDKQYVLGFVWDILGSALHGLIFALSELVFVKLLGRRSFHVVLEQQVMVSLFAFLFTTIGVIVSGDFQGMQSEARTFKGGKSSYILVLIWSVITFQLGVLGGTAVLFLSSTVLAGVLNAIRVPLTSIAAVILLKDPMSGFKILSLIVTFWGFGCYIYGSYPEHMAIGFKPMKLVKSWLHQNINLKVWYGLRLFALVPCVYIDVDGLSFSFGPDPRGVDQILGRRELGQKC</sequence>
<feature type="transmembrane region" description="Helical" evidence="6">
    <location>
        <begin position="262"/>
        <end position="288"/>
    </location>
</feature>
<dbReference type="Pfam" id="PF16913">
    <property type="entry name" value="PUNUT"/>
    <property type="match status" value="2"/>
</dbReference>
<name>A0AA88V878_9ASTE</name>
<keyword evidence="4 6" id="KW-1133">Transmembrane helix</keyword>
<comment type="caution">
    <text evidence="6">Lacks conserved residue(s) required for the propagation of feature annotation.</text>
</comment>
<feature type="transmembrane region" description="Helical" evidence="6">
    <location>
        <begin position="187"/>
        <end position="210"/>
    </location>
</feature>
<evidence type="ECO:0000256" key="3">
    <source>
        <dbReference type="ARBA" id="ARBA00022692"/>
    </source>
</evidence>
<dbReference type="GO" id="GO:0005345">
    <property type="term" value="F:purine nucleobase transmembrane transporter activity"/>
    <property type="evidence" value="ECO:0007669"/>
    <property type="project" value="UniProtKB-UniRule"/>
</dbReference>
<feature type="transmembrane region" description="Helical" evidence="6">
    <location>
        <begin position="392"/>
        <end position="411"/>
    </location>
</feature>
<dbReference type="InterPro" id="IPR030182">
    <property type="entry name" value="PUP_plant"/>
</dbReference>
<accession>A0AA88V878</accession>
<feature type="transmembrane region" description="Helical" evidence="6">
    <location>
        <begin position="300"/>
        <end position="317"/>
    </location>
</feature>
<dbReference type="PANTHER" id="PTHR31376">
    <property type="entry name" value="OS09G0467300 PROTEIN-RELATED"/>
    <property type="match status" value="1"/>
</dbReference>
<evidence type="ECO:0000313" key="8">
    <source>
        <dbReference type="Proteomes" id="UP001188597"/>
    </source>
</evidence>
<organism evidence="7 8">
    <name type="scientific">Escallonia herrerae</name>
    <dbReference type="NCBI Taxonomy" id="1293975"/>
    <lineage>
        <taxon>Eukaryota</taxon>
        <taxon>Viridiplantae</taxon>
        <taxon>Streptophyta</taxon>
        <taxon>Embryophyta</taxon>
        <taxon>Tracheophyta</taxon>
        <taxon>Spermatophyta</taxon>
        <taxon>Magnoliopsida</taxon>
        <taxon>eudicotyledons</taxon>
        <taxon>Gunneridae</taxon>
        <taxon>Pentapetalae</taxon>
        <taxon>asterids</taxon>
        <taxon>campanulids</taxon>
        <taxon>Escalloniales</taxon>
        <taxon>Escalloniaceae</taxon>
        <taxon>Escallonia</taxon>
    </lineage>
</organism>